<evidence type="ECO:0000256" key="7">
    <source>
        <dbReference type="ARBA" id="ARBA00023242"/>
    </source>
</evidence>
<comment type="similarity">
    <text evidence="3">Belongs to the HARBI1 family.</text>
</comment>
<accession>A0AAV8ZLF5</accession>
<keyword evidence="5" id="KW-0479">Metal-binding</keyword>
<proteinExistence type="inferred from homology"/>
<dbReference type="EMBL" id="JANEYF010001060">
    <property type="protein sequence ID" value="KAJ8966154.1"/>
    <property type="molecule type" value="Genomic_DNA"/>
</dbReference>
<dbReference type="PANTHER" id="PTHR22930:SF85">
    <property type="entry name" value="GH03217P-RELATED"/>
    <property type="match status" value="1"/>
</dbReference>
<protein>
    <recommendedName>
        <fullName evidence="8">DDE Tnp4 domain-containing protein</fullName>
    </recommendedName>
</protein>
<dbReference type="InterPro" id="IPR045249">
    <property type="entry name" value="HARBI1-like"/>
</dbReference>
<feature type="non-terminal residue" evidence="9">
    <location>
        <position position="268"/>
    </location>
</feature>
<dbReference type="AlphaFoldDB" id="A0AAV8ZLF5"/>
<dbReference type="GO" id="GO:0016787">
    <property type="term" value="F:hydrolase activity"/>
    <property type="evidence" value="ECO:0007669"/>
    <property type="project" value="UniProtKB-KW"/>
</dbReference>
<evidence type="ECO:0000256" key="5">
    <source>
        <dbReference type="ARBA" id="ARBA00022723"/>
    </source>
</evidence>
<keyword evidence="4" id="KW-0540">Nuclease</keyword>
<dbReference type="Proteomes" id="UP001162156">
    <property type="component" value="Unassembled WGS sequence"/>
</dbReference>
<dbReference type="GO" id="GO:0005634">
    <property type="term" value="C:nucleus"/>
    <property type="evidence" value="ECO:0007669"/>
    <property type="project" value="UniProtKB-SubCell"/>
</dbReference>
<dbReference type="GO" id="GO:0046872">
    <property type="term" value="F:metal ion binding"/>
    <property type="evidence" value="ECO:0007669"/>
    <property type="project" value="UniProtKB-KW"/>
</dbReference>
<comment type="subcellular location">
    <subcellularLocation>
        <location evidence="2">Nucleus</location>
    </subcellularLocation>
</comment>
<evidence type="ECO:0000256" key="6">
    <source>
        <dbReference type="ARBA" id="ARBA00022801"/>
    </source>
</evidence>
<feature type="domain" description="DDE Tnp4" evidence="8">
    <location>
        <begin position="112"/>
        <end position="234"/>
    </location>
</feature>
<reference evidence="9" key="1">
    <citation type="journal article" date="2023" name="Insect Mol. Biol.">
        <title>Genome sequencing provides insights into the evolution of gene families encoding plant cell wall-degrading enzymes in longhorned beetles.</title>
        <authorList>
            <person name="Shin N.R."/>
            <person name="Okamura Y."/>
            <person name="Kirsch R."/>
            <person name="Pauchet Y."/>
        </authorList>
    </citation>
    <scope>NUCLEOTIDE SEQUENCE</scope>
    <source>
        <strain evidence="9">RBIC_L_NR</strain>
    </source>
</reference>
<dbReference type="InterPro" id="IPR027806">
    <property type="entry name" value="HARBI1_dom"/>
</dbReference>
<name>A0AAV8ZLF5_9CUCU</name>
<keyword evidence="6" id="KW-0378">Hydrolase</keyword>
<gene>
    <name evidence="9" type="ORF">NQ314_003708</name>
</gene>
<keyword evidence="7" id="KW-0539">Nucleus</keyword>
<dbReference type="PANTHER" id="PTHR22930">
    <property type="match status" value="1"/>
</dbReference>
<evidence type="ECO:0000256" key="1">
    <source>
        <dbReference type="ARBA" id="ARBA00001968"/>
    </source>
</evidence>
<evidence type="ECO:0000256" key="3">
    <source>
        <dbReference type="ARBA" id="ARBA00006958"/>
    </source>
</evidence>
<comment type="caution">
    <text evidence="9">The sequence shown here is derived from an EMBL/GenBank/DDBJ whole genome shotgun (WGS) entry which is preliminary data.</text>
</comment>
<dbReference type="GO" id="GO:0004518">
    <property type="term" value="F:nuclease activity"/>
    <property type="evidence" value="ECO:0007669"/>
    <property type="project" value="UniProtKB-KW"/>
</dbReference>
<keyword evidence="10" id="KW-1185">Reference proteome</keyword>
<evidence type="ECO:0000256" key="4">
    <source>
        <dbReference type="ARBA" id="ARBA00022722"/>
    </source>
</evidence>
<evidence type="ECO:0000259" key="8">
    <source>
        <dbReference type="Pfam" id="PF13359"/>
    </source>
</evidence>
<sequence length="268" mass="31922">MSDHFDSSDDDMEEIAALFQIPKNVNYFEEIVPQLNDQQYLHHFRINRHVTQQLAEQFELSEWFHYQEGDSEKISALKFMTIFLWFAANETASYRDVSDRFNISISSLFKIAQVVCDHRKRIRDIFVGYPGSVHDSRVFRTSPLCETLHEKCGNFFIIGDSGYPCLTNLLTPFKDRGQLTRHQRNYNYKLSQNRYLVEHCFGYFKQKFRQLYHIKLRKIPNVVHFIRACAVLHNLSIEDEFLMQEDAILPDQQFQLNNLEDFQEDDRN</sequence>
<evidence type="ECO:0000313" key="9">
    <source>
        <dbReference type="EMBL" id="KAJ8966154.1"/>
    </source>
</evidence>
<organism evidence="9 10">
    <name type="scientific">Rhamnusium bicolor</name>
    <dbReference type="NCBI Taxonomy" id="1586634"/>
    <lineage>
        <taxon>Eukaryota</taxon>
        <taxon>Metazoa</taxon>
        <taxon>Ecdysozoa</taxon>
        <taxon>Arthropoda</taxon>
        <taxon>Hexapoda</taxon>
        <taxon>Insecta</taxon>
        <taxon>Pterygota</taxon>
        <taxon>Neoptera</taxon>
        <taxon>Endopterygota</taxon>
        <taxon>Coleoptera</taxon>
        <taxon>Polyphaga</taxon>
        <taxon>Cucujiformia</taxon>
        <taxon>Chrysomeloidea</taxon>
        <taxon>Cerambycidae</taxon>
        <taxon>Lepturinae</taxon>
        <taxon>Rhagiini</taxon>
        <taxon>Rhamnusium</taxon>
    </lineage>
</organism>
<dbReference type="Pfam" id="PF13359">
    <property type="entry name" value="DDE_Tnp_4"/>
    <property type="match status" value="1"/>
</dbReference>
<comment type="cofactor">
    <cofactor evidence="1">
        <name>a divalent metal cation</name>
        <dbReference type="ChEBI" id="CHEBI:60240"/>
    </cofactor>
</comment>
<evidence type="ECO:0000313" key="10">
    <source>
        <dbReference type="Proteomes" id="UP001162156"/>
    </source>
</evidence>
<evidence type="ECO:0000256" key="2">
    <source>
        <dbReference type="ARBA" id="ARBA00004123"/>
    </source>
</evidence>